<dbReference type="OrthoDB" id="1422031at2"/>
<proteinExistence type="predicted"/>
<dbReference type="AlphaFoldDB" id="A0A3S1JBT4"/>
<dbReference type="EMBL" id="RIAR02000001">
    <property type="protein sequence ID" value="NSL87148.1"/>
    <property type="molecule type" value="Genomic_DNA"/>
</dbReference>
<evidence type="ECO:0000313" key="3">
    <source>
        <dbReference type="Proteomes" id="UP000281028"/>
    </source>
</evidence>
<dbReference type="Pfam" id="PF20243">
    <property type="entry name" value="MbnP"/>
    <property type="match status" value="1"/>
</dbReference>
<feature type="domain" description="Copper-binding protein MbnP-like" evidence="1">
    <location>
        <begin position="31"/>
        <end position="232"/>
    </location>
</feature>
<name>A0A3S1JBT4_9BACT</name>
<evidence type="ECO:0000313" key="2">
    <source>
        <dbReference type="EMBL" id="NSL87148.1"/>
    </source>
</evidence>
<organism evidence="2 3">
    <name type="scientific">Chitinophaga solisilvae</name>
    <dbReference type="NCBI Taxonomy" id="1233460"/>
    <lineage>
        <taxon>Bacteria</taxon>
        <taxon>Pseudomonadati</taxon>
        <taxon>Bacteroidota</taxon>
        <taxon>Chitinophagia</taxon>
        <taxon>Chitinophagales</taxon>
        <taxon>Chitinophagaceae</taxon>
        <taxon>Chitinophaga</taxon>
    </lineage>
</organism>
<gene>
    <name evidence="2" type="ORF">ECE50_009925</name>
</gene>
<dbReference type="InterPro" id="IPR046863">
    <property type="entry name" value="MbnP-like_dom"/>
</dbReference>
<protein>
    <recommendedName>
        <fullName evidence="1">Copper-binding protein MbnP-like domain-containing protein</fullName>
    </recommendedName>
</protein>
<dbReference type="Proteomes" id="UP000281028">
    <property type="component" value="Unassembled WGS sequence"/>
</dbReference>
<reference evidence="2" key="1">
    <citation type="submission" date="2020-05" db="EMBL/GenBank/DDBJ databases">
        <title>Chitinophaga laudate sp. nov., isolated from a tropical peat swamp.</title>
        <authorList>
            <person name="Goh C.B.S."/>
            <person name="Lee M.S."/>
            <person name="Parimannan S."/>
            <person name="Pasbakhsh P."/>
            <person name="Yule C.M."/>
            <person name="Rajandas H."/>
            <person name="Loke S."/>
            <person name="Croft L."/>
            <person name="Tan J.B.L."/>
        </authorList>
    </citation>
    <scope>NUCLEOTIDE SEQUENCE</scope>
    <source>
        <strain evidence="2">Mgbs1</strain>
    </source>
</reference>
<comment type="caution">
    <text evidence="2">The sequence shown here is derived from an EMBL/GenBank/DDBJ whole genome shotgun (WGS) entry which is preliminary data.</text>
</comment>
<accession>A0A3S1JBT4</accession>
<dbReference type="PROSITE" id="PS51257">
    <property type="entry name" value="PROKAR_LIPOPROTEIN"/>
    <property type="match status" value="1"/>
</dbReference>
<sequence length="262" mass="28640">MKHILTLSAVAALFLTACSKDDNNDTSAFKGQTTLTFDSRVSTEDFALNKDFTINGAKYNFTQLRYWVSNVSLTNDKGEVYNVPNAFYLLEENNAIAVQDGAYKYPARKREDVTISDIPAGNYKSISFSVGVDSIHNNNLSLQAGELSQLNGMTNISWMWHTSYIFSSLKAARIVGTDTTKVTVETGLNTNFRTLKVDFPNAVSVNANQATAIKFNVDVTKIIDGLDLSKTPVIGAAQKTEMTKVADNYSQKAILAASATSK</sequence>
<keyword evidence="3" id="KW-1185">Reference proteome</keyword>
<evidence type="ECO:0000259" key="1">
    <source>
        <dbReference type="Pfam" id="PF20243"/>
    </source>
</evidence>